<evidence type="ECO:0000313" key="8">
    <source>
        <dbReference type="Proteomes" id="UP000305067"/>
    </source>
</evidence>
<dbReference type="GO" id="GO:0031261">
    <property type="term" value="C:DNA replication preinitiation complex"/>
    <property type="evidence" value="ECO:0007669"/>
    <property type="project" value="TreeGrafter"/>
</dbReference>
<evidence type="ECO:0000313" key="7">
    <source>
        <dbReference type="EMBL" id="TFL07719.1"/>
    </source>
</evidence>
<keyword evidence="4" id="KW-0539">Nucleus</keyword>
<evidence type="ECO:0000256" key="6">
    <source>
        <dbReference type="SAM" id="MobiDB-lite"/>
    </source>
</evidence>
<dbReference type="Pfam" id="PF02724">
    <property type="entry name" value="CDC45"/>
    <property type="match status" value="1"/>
</dbReference>
<evidence type="ECO:0000256" key="3">
    <source>
        <dbReference type="ARBA" id="ARBA00022705"/>
    </source>
</evidence>
<evidence type="ECO:0000256" key="4">
    <source>
        <dbReference type="ARBA" id="ARBA00023242"/>
    </source>
</evidence>
<dbReference type="EMBL" id="ML178814">
    <property type="protein sequence ID" value="TFL07719.1"/>
    <property type="molecule type" value="Genomic_DNA"/>
</dbReference>
<protein>
    <submittedName>
        <fullName evidence="7">CDC45 family</fullName>
    </submittedName>
</protein>
<keyword evidence="8" id="KW-1185">Reference proteome</keyword>
<feature type="region of interest" description="Disordered" evidence="6">
    <location>
        <begin position="485"/>
        <end position="528"/>
    </location>
</feature>
<dbReference type="InterPro" id="IPR003874">
    <property type="entry name" value="CDC45"/>
</dbReference>
<dbReference type="Proteomes" id="UP000305067">
    <property type="component" value="Unassembled WGS sequence"/>
</dbReference>
<comment type="similarity">
    <text evidence="2">Belongs to the CDC45 family.</text>
</comment>
<accession>A0A5C3R4I4</accession>
<dbReference type="OrthoDB" id="10258882at2759"/>
<keyword evidence="5" id="KW-0131">Cell cycle</keyword>
<evidence type="ECO:0000256" key="1">
    <source>
        <dbReference type="ARBA" id="ARBA00004123"/>
    </source>
</evidence>
<dbReference type="AlphaFoldDB" id="A0A5C3R4I4"/>
<evidence type="ECO:0000256" key="5">
    <source>
        <dbReference type="ARBA" id="ARBA00023306"/>
    </source>
</evidence>
<dbReference type="GO" id="GO:1902977">
    <property type="term" value="P:mitotic DNA replication preinitiation complex assembly"/>
    <property type="evidence" value="ECO:0007669"/>
    <property type="project" value="TreeGrafter"/>
</dbReference>
<evidence type="ECO:0000256" key="2">
    <source>
        <dbReference type="ARBA" id="ARBA00010727"/>
    </source>
</evidence>
<dbReference type="GO" id="GO:0000727">
    <property type="term" value="P:double-strand break repair via break-induced replication"/>
    <property type="evidence" value="ECO:0007669"/>
    <property type="project" value="TreeGrafter"/>
</dbReference>
<dbReference type="GO" id="GO:0003682">
    <property type="term" value="F:chromatin binding"/>
    <property type="evidence" value="ECO:0007669"/>
    <property type="project" value="TreeGrafter"/>
</dbReference>
<proteinExistence type="inferred from homology"/>
<feature type="compositionally biased region" description="Acidic residues" evidence="6">
    <location>
        <begin position="168"/>
        <end position="201"/>
    </location>
</feature>
<name>A0A5C3R4I4_9AGAR</name>
<reference evidence="7 8" key="1">
    <citation type="journal article" date="2019" name="Nat. Ecol. Evol.">
        <title>Megaphylogeny resolves global patterns of mushroom evolution.</title>
        <authorList>
            <person name="Varga T."/>
            <person name="Krizsan K."/>
            <person name="Foldi C."/>
            <person name="Dima B."/>
            <person name="Sanchez-Garcia M."/>
            <person name="Sanchez-Ramirez S."/>
            <person name="Szollosi G.J."/>
            <person name="Szarkandi J.G."/>
            <person name="Papp V."/>
            <person name="Albert L."/>
            <person name="Andreopoulos W."/>
            <person name="Angelini C."/>
            <person name="Antonin V."/>
            <person name="Barry K.W."/>
            <person name="Bougher N.L."/>
            <person name="Buchanan P."/>
            <person name="Buyck B."/>
            <person name="Bense V."/>
            <person name="Catcheside P."/>
            <person name="Chovatia M."/>
            <person name="Cooper J."/>
            <person name="Damon W."/>
            <person name="Desjardin D."/>
            <person name="Finy P."/>
            <person name="Geml J."/>
            <person name="Haridas S."/>
            <person name="Hughes K."/>
            <person name="Justo A."/>
            <person name="Karasinski D."/>
            <person name="Kautmanova I."/>
            <person name="Kiss B."/>
            <person name="Kocsube S."/>
            <person name="Kotiranta H."/>
            <person name="LaButti K.M."/>
            <person name="Lechner B.E."/>
            <person name="Liimatainen K."/>
            <person name="Lipzen A."/>
            <person name="Lukacs Z."/>
            <person name="Mihaltcheva S."/>
            <person name="Morgado L.N."/>
            <person name="Niskanen T."/>
            <person name="Noordeloos M.E."/>
            <person name="Ohm R.A."/>
            <person name="Ortiz-Santana B."/>
            <person name="Ovrebo C."/>
            <person name="Racz N."/>
            <person name="Riley R."/>
            <person name="Savchenko A."/>
            <person name="Shiryaev A."/>
            <person name="Soop K."/>
            <person name="Spirin V."/>
            <person name="Szebenyi C."/>
            <person name="Tomsovsky M."/>
            <person name="Tulloss R.E."/>
            <person name="Uehling J."/>
            <person name="Grigoriev I.V."/>
            <person name="Vagvolgyi C."/>
            <person name="Papp T."/>
            <person name="Martin F.M."/>
            <person name="Miettinen O."/>
            <person name="Hibbett D.S."/>
            <person name="Nagy L.G."/>
        </authorList>
    </citation>
    <scope>NUCLEOTIDE SEQUENCE [LARGE SCALE GENOMIC DNA]</scope>
    <source>
        <strain evidence="7 8">CBS 309.79</strain>
    </source>
</reference>
<feature type="region of interest" description="Disordered" evidence="6">
    <location>
        <begin position="168"/>
        <end position="240"/>
    </location>
</feature>
<organism evidence="7 8">
    <name type="scientific">Pterulicium gracile</name>
    <dbReference type="NCBI Taxonomy" id="1884261"/>
    <lineage>
        <taxon>Eukaryota</taxon>
        <taxon>Fungi</taxon>
        <taxon>Dikarya</taxon>
        <taxon>Basidiomycota</taxon>
        <taxon>Agaricomycotina</taxon>
        <taxon>Agaricomycetes</taxon>
        <taxon>Agaricomycetidae</taxon>
        <taxon>Agaricales</taxon>
        <taxon>Pleurotineae</taxon>
        <taxon>Pterulaceae</taxon>
        <taxon>Pterulicium</taxon>
    </lineage>
</organism>
<sequence length="709" mass="79374">MVYLPPPQQATSSTPSYPQAYHRILTAHRRSKTTSPSSVSILIAPDVDALCAARMLADLLKQDDIMYSIIPVSGIDNLEAVRDDLMDSPELHTLILLNIGSILDLPSPEWFGDFPQADLSVHIVDSARPQNLSSLFGTGPGSERIVVWDDGGASKLQEERNAWLALENEPEPNSDSDEDSDDDLDPPSDEELAPDSDEDEYHQEAGGRKRRSLGDGDPFVERKGKRRRTRLSRGDREVHTRRIQKHYTAGTWFGQSASGTMYVLATVLERVDNELLWLAILGLTYQYTSSRISRDIYERNHSLYHDEVVRLNPPGPQNAFQANGITTITPDDTSIRATEELRFTLFRHWTLYDAMYHSSYVNSKLGIWKEKGRKRLTGLLAKMGFAQAETQQSYSHMSLAVKNNLVHQLESIAPEYAMTELNYPSFVRARGWKGQGMSAADEVDVLATIMDVAYGYKMEVEIEGGRNGGEWFGGGKVWEGRQASRLTHRKDHERENIPPGDASNRARQKSSTEDGVEVDEPPEGSKQDLPWWQQNFWAAFDALSDWSQLNRALPLCISLHRAIIRQGTSVIDKHLIKTMRSHRVVILSQGPDLALFSNPGPLSRLALWLVDALRDRVGNAPNARGRARKSLPFVVACLNEETETFIVVGIMAAKEFGDVSRNEFGLAFLDAKDRCNARTKHVSFDTSVLEINKGDLNVFLETLCDGPEG</sequence>
<dbReference type="GO" id="GO:0003697">
    <property type="term" value="F:single-stranded DNA binding"/>
    <property type="evidence" value="ECO:0007669"/>
    <property type="project" value="TreeGrafter"/>
</dbReference>
<comment type="subcellular location">
    <subcellularLocation>
        <location evidence="1">Nucleus</location>
    </subcellularLocation>
</comment>
<dbReference type="PANTHER" id="PTHR10507:SF0">
    <property type="entry name" value="CELL DIVISION CONTROL PROTEIN 45 HOMOLOG"/>
    <property type="match status" value="1"/>
</dbReference>
<keyword evidence="3" id="KW-0235">DNA replication</keyword>
<dbReference type="STRING" id="1884261.A0A5C3R4I4"/>
<dbReference type="PANTHER" id="PTHR10507">
    <property type="entry name" value="CDC45-RELATED PROTEIN"/>
    <property type="match status" value="1"/>
</dbReference>
<dbReference type="GO" id="GO:0003688">
    <property type="term" value="F:DNA replication origin binding"/>
    <property type="evidence" value="ECO:0007669"/>
    <property type="project" value="TreeGrafter"/>
</dbReference>
<dbReference type="GO" id="GO:0006270">
    <property type="term" value="P:DNA replication initiation"/>
    <property type="evidence" value="ECO:0007669"/>
    <property type="project" value="InterPro"/>
</dbReference>
<gene>
    <name evidence="7" type="ORF">BDV98DRAFT_520855</name>
</gene>